<sequence>MEFRSRFHDCGSISGDDIASLEQEINAWTKRCRKSVNEEVDMRRRLEQAYDSLRDGVAILMNKVERLEAENKALKAQFQRAAEEADKRLYPRLDDDAVHVQEERSAPNTKYPGSIEVMHFDSLDPEIMPK</sequence>
<gene>
    <name evidence="3" type="ORF">Dda_4738</name>
</gene>
<feature type="compositionally biased region" description="Basic and acidic residues" evidence="2">
    <location>
        <begin position="93"/>
        <end position="105"/>
    </location>
</feature>
<comment type="caution">
    <text evidence="3">The sequence shown here is derived from an EMBL/GenBank/DDBJ whole genome shotgun (WGS) entry which is preliminary data.</text>
</comment>
<dbReference type="AlphaFoldDB" id="A0AAD6NJI3"/>
<feature type="region of interest" description="Disordered" evidence="2">
    <location>
        <begin position="93"/>
        <end position="113"/>
    </location>
</feature>
<feature type="coiled-coil region" evidence="1">
    <location>
        <begin position="18"/>
        <end position="84"/>
    </location>
</feature>
<proteinExistence type="predicted"/>
<evidence type="ECO:0000256" key="2">
    <source>
        <dbReference type="SAM" id="MobiDB-lite"/>
    </source>
</evidence>
<dbReference type="Proteomes" id="UP001221413">
    <property type="component" value="Unassembled WGS sequence"/>
</dbReference>
<protein>
    <submittedName>
        <fullName evidence="3">Uncharacterized protein</fullName>
    </submittedName>
</protein>
<name>A0AAD6NJI3_DREDA</name>
<dbReference type="EMBL" id="JAQGDS010000005">
    <property type="protein sequence ID" value="KAJ6260512.1"/>
    <property type="molecule type" value="Genomic_DNA"/>
</dbReference>
<evidence type="ECO:0000313" key="4">
    <source>
        <dbReference type="Proteomes" id="UP001221413"/>
    </source>
</evidence>
<evidence type="ECO:0000256" key="1">
    <source>
        <dbReference type="SAM" id="Coils"/>
    </source>
</evidence>
<keyword evidence="4" id="KW-1185">Reference proteome</keyword>
<reference evidence="3" key="1">
    <citation type="submission" date="2023-01" db="EMBL/GenBank/DDBJ databases">
        <title>The chitinases involved in constricting ring structure development in the nematode-trapping fungus Drechslerella dactyloides.</title>
        <authorList>
            <person name="Wang R."/>
            <person name="Zhang L."/>
            <person name="Tang P."/>
            <person name="Li S."/>
            <person name="Liang L."/>
        </authorList>
    </citation>
    <scope>NUCLEOTIDE SEQUENCE</scope>
    <source>
        <strain evidence="3">YMF1.00031</strain>
    </source>
</reference>
<organism evidence="3 4">
    <name type="scientific">Drechslerella dactyloides</name>
    <name type="common">Nematode-trapping fungus</name>
    <name type="synonym">Arthrobotrys dactyloides</name>
    <dbReference type="NCBI Taxonomy" id="74499"/>
    <lineage>
        <taxon>Eukaryota</taxon>
        <taxon>Fungi</taxon>
        <taxon>Dikarya</taxon>
        <taxon>Ascomycota</taxon>
        <taxon>Pezizomycotina</taxon>
        <taxon>Orbiliomycetes</taxon>
        <taxon>Orbiliales</taxon>
        <taxon>Orbiliaceae</taxon>
        <taxon>Drechslerella</taxon>
    </lineage>
</organism>
<keyword evidence="1" id="KW-0175">Coiled coil</keyword>
<accession>A0AAD6NJI3</accession>
<evidence type="ECO:0000313" key="3">
    <source>
        <dbReference type="EMBL" id="KAJ6260512.1"/>
    </source>
</evidence>